<evidence type="ECO:0000313" key="2">
    <source>
        <dbReference type="EMBL" id="OUL59037.1"/>
    </source>
</evidence>
<dbReference type="InterPro" id="IPR022193">
    <property type="entry name" value="DUF3718"/>
</dbReference>
<name>A0A244CTV3_PSEDV</name>
<evidence type="ECO:0000313" key="3">
    <source>
        <dbReference type="Proteomes" id="UP000194841"/>
    </source>
</evidence>
<comment type="caution">
    <text evidence="2">The sequence shown here is derived from an EMBL/GenBank/DDBJ whole genome shotgun (WGS) entry which is preliminary data.</text>
</comment>
<keyword evidence="1" id="KW-0732">Signal</keyword>
<feature type="signal peptide" evidence="1">
    <location>
        <begin position="1"/>
        <end position="24"/>
    </location>
</feature>
<accession>A0A244CTV3</accession>
<dbReference type="Pfam" id="PF12514">
    <property type="entry name" value="DUF3718"/>
    <property type="match status" value="1"/>
</dbReference>
<feature type="chain" id="PRO_5012399514" description="DUF3718 domain-containing protein" evidence="1">
    <location>
        <begin position="25"/>
        <end position="117"/>
    </location>
</feature>
<dbReference type="EMBL" id="MWPV01000001">
    <property type="protein sequence ID" value="OUL59037.1"/>
    <property type="molecule type" value="Genomic_DNA"/>
</dbReference>
<dbReference type="RefSeq" id="WP_086742429.1">
    <property type="nucleotide sequence ID" value="NZ_MWPV01000001.1"/>
</dbReference>
<keyword evidence="3" id="KW-1185">Reference proteome</keyword>
<protein>
    <recommendedName>
        <fullName evidence="4">DUF3718 domain-containing protein</fullName>
    </recommendedName>
</protein>
<reference evidence="2 3" key="1">
    <citation type="submission" date="2017-02" db="EMBL/GenBank/DDBJ databases">
        <title>Pseudoalteromonas ulvae TC14 Genome.</title>
        <authorList>
            <person name="Molmeret M."/>
        </authorList>
    </citation>
    <scope>NUCLEOTIDE SEQUENCE [LARGE SCALE GENOMIC DNA]</scope>
    <source>
        <strain evidence="2">TC14</strain>
    </source>
</reference>
<dbReference type="Proteomes" id="UP000194841">
    <property type="component" value="Unassembled WGS sequence"/>
</dbReference>
<evidence type="ECO:0008006" key="4">
    <source>
        <dbReference type="Google" id="ProtNLM"/>
    </source>
</evidence>
<evidence type="ECO:0000256" key="1">
    <source>
        <dbReference type="SAM" id="SignalP"/>
    </source>
</evidence>
<sequence length="117" mass="12882">MKKTLLSLSAIALTSTLFTANVSANDEVSTRICEYTQIDDKSRLRSFLKDKNLKIRSVFDSIQCNGENLLQFAASSKALNTGEFIIGQLPKSVVADNLASIKEKSPHLHIAAEQRVN</sequence>
<proteinExistence type="predicted"/>
<dbReference type="AlphaFoldDB" id="A0A244CTV3"/>
<gene>
    <name evidence="2" type="ORF">B1199_01770</name>
</gene>
<organism evidence="2 3">
    <name type="scientific">Pseudoalteromonas ulvae</name>
    <dbReference type="NCBI Taxonomy" id="107327"/>
    <lineage>
        <taxon>Bacteria</taxon>
        <taxon>Pseudomonadati</taxon>
        <taxon>Pseudomonadota</taxon>
        <taxon>Gammaproteobacteria</taxon>
        <taxon>Alteromonadales</taxon>
        <taxon>Pseudoalteromonadaceae</taxon>
        <taxon>Pseudoalteromonas</taxon>
    </lineage>
</organism>
<dbReference type="OrthoDB" id="6197363at2"/>